<name>A0A2H0QUJ9_9BACT</name>
<dbReference type="EMBL" id="PCXL01000013">
    <property type="protein sequence ID" value="PIR37959.1"/>
    <property type="molecule type" value="Genomic_DNA"/>
</dbReference>
<dbReference type="CDD" id="cd02223">
    <property type="entry name" value="cupin_Bh2720-like"/>
    <property type="match status" value="1"/>
</dbReference>
<dbReference type="AlphaFoldDB" id="A0A2H0QUJ9"/>
<feature type="domain" description="Cupin type-2" evidence="1">
    <location>
        <begin position="34"/>
        <end position="102"/>
    </location>
</feature>
<evidence type="ECO:0000313" key="3">
    <source>
        <dbReference type="Proteomes" id="UP000231333"/>
    </source>
</evidence>
<dbReference type="PANTHER" id="PTHR43346">
    <property type="entry name" value="LIGAND BINDING DOMAIN PROTEIN, PUTATIVE (AFU_ORTHOLOGUE AFUA_6G14370)-RELATED"/>
    <property type="match status" value="1"/>
</dbReference>
<comment type="caution">
    <text evidence="2">The sequence shown here is derived from an EMBL/GenBank/DDBJ whole genome shotgun (WGS) entry which is preliminary data.</text>
</comment>
<proteinExistence type="predicted"/>
<dbReference type="InterPro" id="IPR013096">
    <property type="entry name" value="Cupin_2"/>
</dbReference>
<accession>A0A2H0QUJ9</accession>
<dbReference type="Gene3D" id="2.60.120.10">
    <property type="entry name" value="Jelly Rolls"/>
    <property type="match status" value="1"/>
</dbReference>
<dbReference type="InterPro" id="IPR052538">
    <property type="entry name" value="Flavonoid_dioxygenase-like"/>
</dbReference>
<protein>
    <submittedName>
        <fullName evidence="2">Cupin</fullName>
    </submittedName>
</protein>
<evidence type="ECO:0000313" key="2">
    <source>
        <dbReference type="EMBL" id="PIR37959.1"/>
    </source>
</evidence>
<dbReference type="PANTHER" id="PTHR43346:SF1">
    <property type="entry name" value="QUERCETIN 2,3-DIOXYGENASE-RELATED"/>
    <property type="match status" value="1"/>
</dbReference>
<reference evidence="2 3" key="1">
    <citation type="submission" date="2017-09" db="EMBL/GenBank/DDBJ databases">
        <title>Depth-based differentiation of microbial function through sediment-hosted aquifers and enrichment of novel symbionts in the deep terrestrial subsurface.</title>
        <authorList>
            <person name="Probst A.J."/>
            <person name="Ladd B."/>
            <person name="Jarett J.K."/>
            <person name="Geller-Mcgrath D.E."/>
            <person name="Sieber C.M."/>
            <person name="Emerson J.B."/>
            <person name="Anantharaman K."/>
            <person name="Thomas B.C."/>
            <person name="Malmstrom R."/>
            <person name="Stieglmeier M."/>
            <person name="Klingl A."/>
            <person name="Woyke T."/>
            <person name="Ryan C.M."/>
            <person name="Banfield J.F."/>
        </authorList>
    </citation>
    <scope>NUCLEOTIDE SEQUENCE [LARGE SCALE GENOMIC DNA]</scope>
    <source>
        <strain evidence="2">CG10_big_fil_rev_8_21_14_0_10_42_12</strain>
    </source>
</reference>
<gene>
    <name evidence="2" type="ORF">COV34_02620</name>
</gene>
<dbReference type="Pfam" id="PF07883">
    <property type="entry name" value="Cupin_2"/>
    <property type="match status" value="1"/>
</dbReference>
<evidence type="ECO:0000259" key="1">
    <source>
        <dbReference type="Pfam" id="PF07883"/>
    </source>
</evidence>
<dbReference type="InterPro" id="IPR011051">
    <property type="entry name" value="RmlC_Cupin_sf"/>
</dbReference>
<sequence length="125" mass="13729">MEPLVTNIEDATKENTNFRKVLHTGPKRQSQLTVMSLKPGEDIGMEVHEGDQFLRIEQGKGKAILGGQEYEVEDDFAIVIPAGTEHNVVNTGGEDMKLYSIYSPAEHPEGTIHATKAEAEEAEGH</sequence>
<dbReference type="Proteomes" id="UP000231333">
    <property type="component" value="Unassembled WGS sequence"/>
</dbReference>
<dbReference type="InterPro" id="IPR014710">
    <property type="entry name" value="RmlC-like_jellyroll"/>
</dbReference>
<organism evidence="2 3">
    <name type="scientific">Candidatus Zambryskibacteria bacterium CG10_big_fil_rev_8_21_14_0_10_42_12</name>
    <dbReference type="NCBI Taxonomy" id="1975115"/>
    <lineage>
        <taxon>Bacteria</taxon>
        <taxon>Candidatus Zambryskiibacteriota</taxon>
    </lineage>
</organism>
<dbReference type="SUPFAM" id="SSF51182">
    <property type="entry name" value="RmlC-like cupins"/>
    <property type="match status" value="1"/>
</dbReference>